<name>D6TYX7_KTERA</name>
<dbReference type="STRING" id="485913.Krac_2514"/>
<comment type="caution">
    <text evidence="1">The sequence shown here is derived from an EMBL/GenBank/DDBJ whole genome shotgun (WGS) entry which is preliminary data.</text>
</comment>
<accession>D6TYX7</accession>
<organism evidence="1 2">
    <name type="scientific">Ktedonobacter racemifer DSM 44963</name>
    <dbReference type="NCBI Taxonomy" id="485913"/>
    <lineage>
        <taxon>Bacteria</taxon>
        <taxon>Bacillati</taxon>
        <taxon>Chloroflexota</taxon>
        <taxon>Ktedonobacteria</taxon>
        <taxon>Ktedonobacterales</taxon>
        <taxon>Ktedonobacteraceae</taxon>
        <taxon>Ktedonobacter</taxon>
    </lineage>
</organism>
<evidence type="ECO:0000313" key="2">
    <source>
        <dbReference type="Proteomes" id="UP000004508"/>
    </source>
</evidence>
<dbReference type="Proteomes" id="UP000004508">
    <property type="component" value="Unassembled WGS sequence"/>
</dbReference>
<dbReference type="AlphaFoldDB" id="D6TYX7"/>
<dbReference type="InParanoid" id="D6TYX7"/>
<protein>
    <submittedName>
        <fullName evidence="1">Uncharacterized protein</fullName>
    </submittedName>
</protein>
<sequence length="65" mass="7002">MLVRSRRAGVGASAHRHQWIKVVGSVGLFHCSSCLCSAVCPGCLGGMPAGHAPVTWCSRHRKQFR</sequence>
<evidence type="ECO:0000313" key="1">
    <source>
        <dbReference type="EMBL" id="EFH81767.1"/>
    </source>
</evidence>
<dbReference type="EMBL" id="ADVG01000004">
    <property type="protein sequence ID" value="EFH81767.1"/>
    <property type="molecule type" value="Genomic_DNA"/>
</dbReference>
<reference evidence="1 2" key="1">
    <citation type="journal article" date="2011" name="Stand. Genomic Sci.">
        <title>Non-contiguous finished genome sequence and contextual data of the filamentous soil bacterium Ktedonobacter racemifer type strain (SOSP1-21).</title>
        <authorList>
            <person name="Chang Y.J."/>
            <person name="Land M."/>
            <person name="Hauser L."/>
            <person name="Chertkov O."/>
            <person name="Del Rio T.G."/>
            <person name="Nolan M."/>
            <person name="Copeland A."/>
            <person name="Tice H."/>
            <person name="Cheng J.F."/>
            <person name="Lucas S."/>
            <person name="Han C."/>
            <person name="Goodwin L."/>
            <person name="Pitluck S."/>
            <person name="Ivanova N."/>
            <person name="Ovchinikova G."/>
            <person name="Pati A."/>
            <person name="Chen A."/>
            <person name="Palaniappan K."/>
            <person name="Mavromatis K."/>
            <person name="Liolios K."/>
            <person name="Brettin T."/>
            <person name="Fiebig A."/>
            <person name="Rohde M."/>
            <person name="Abt B."/>
            <person name="Goker M."/>
            <person name="Detter J.C."/>
            <person name="Woyke T."/>
            <person name="Bristow J."/>
            <person name="Eisen J.A."/>
            <person name="Markowitz V."/>
            <person name="Hugenholtz P."/>
            <person name="Kyrpides N.C."/>
            <person name="Klenk H.P."/>
            <person name="Lapidus A."/>
        </authorList>
    </citation>
    <scope>NUCLEOTIDE SEQUENCE [LARGE SCALE GENOMIC DNA]</scope>
    <source>
        <strain evidence="2">DSM 44963</strain>
    </source>
</reference>
<keyword evidence="2" id="KW-1185">Reference proteome</keyword>
<gene>
    <name evidence="1" type="ORF">Krac_2514</name>
</gene>
<proteinExistence type="predicted"/>